<gene>
    <name evidence="1" type="ORF">Pint_32865</name>
</gene>
<keyword evidence="2" id="KW-1185">Reference proteome</keyword>
<sequence>MAIPSRDQALSLLAPVNNHGDLAVKLSSLKQVTMVGNPQDVQSVVLDNNVILSGLNPGAFPVIELFWERMIEKDIRPGGFAEYMVKDIGMGMEVVEESEDERVAVLPGAALGTQMFSAMVANGDEKFGTQRLIFVIERINGNLWSFGIYFQTTCRGFTLFHWNRKVERWLEELWTWMVRFKDAVFSIALEGNNLLSVCLPSNFGCIVLLADPILDHKAGQEGASIEPENLAKLFSGVFEFMSQPFLILVHSRAKSPMPSILMIWIRLVGDPDILFQENLDPLVREKLLHALASVASQACLSACFALS</sequence>
<name>A0ACC0X4X0_9ROSI</name>
<proteinExistence type="predicted"/>
<evidence type="ECO:0000313" key="1">
    <source>
        <dbReference type="EMBL" id="KAJ0009853.1"/>
    </source>
</evidence>
<protein>
    <submittedName>
        <fullName evidence="1">Uncharacterized protein</fullName>
    </submittedName>
</protein>
<dbReference type="Proteomes" id="UP001163603">
    <property type="component" value="Chromosome 14"/>
</dbReference>
<accession>A0ACC0X4X0</accession>
<reference evidence="2" key="1">
    <citation type="journal article" date="2023" name="G3 (Bethesda)">
        <title>Genome assembly and association tests identify interacting loci associated with vigor, precocity, and sex in interspecific pistachio rootstocks.</title>
        <authorList>
            <person name="Palmer W."/>
            <person name="Jacygrad E."/>
            <person name="Sagayaradj S."/>
            <person name="Cavanaugh K."/>
            <person name="Han R."/>
            <person name="Bertier L."/>
            <person name="Beede B."/>
            <person name="Kafkas S."/>
            <person name="Golino D."/>
            <person name="Preece J."/>
            <person name="Michelmore R."/>
        </authorList>
    </citation>
    <scope>NUCLEOTIDE SEQUENCE [LARGE SCALE GENOMIC DNA]</scope>
</reference>
<evidence type="ECO:0000313" key="2">
    <source>
        <dbReference type="Proteomes" id="UP001163603"/>
    </source>
</evidence>
<dbReference type="EMBL" id="CM047749">
    <property type="protein sequence ID" value="KAJ0009853.1"/>
    <property type="molecule type" value="Genomic_DNA"/>
</dbReference>
<organism evidence="1 2">
    <name type="scientific">Pistacia integerrima</name>
    <dbReference type="NCBI Taxonomy" id="434235"/>
    <lineage>
        <taxon>Eukaryota</taxon>
        <taxon>Viridiplantae</taxon>
        <taxon>Streptophyta</taxon>
        <taxon>Embryophyta</taxon>
        <taxon>Tracheophyta</taxon>
        <taxon>Spermatophyta</taxon>
        <taxon>Magnoliopsida</taxon>
        <taxon>eudicotyledons</taxon>
        <taxon>Gunneridae</taxon>
        <taxon>Pentapetalae</taxon>
        <taxon>rosids</taxon>
        <taxon>malvids</taxon>
        <taxon>Sapindales</taxon>
        <taxon>Anacardiaceae</taxon>
        <taxon>Pistacia</taxon>
    </lineage>
</organism>
<comment type="caution">
    <text evidence="1">The sequence shown here is derived from an EMBL/GenBank/DDBJ whole genome shotgun (WGS) entry which is preliminary data.</text>
</comment>